<name>A0ABT6FDF2_9BACT</name>
<sequence>METSLHRSLKERYGTLGGGRCEVAVAGFRIDAVAEDGTLIEIQSAGLGNLKPKLRRLLPHHRVRVIRPIVLRRVVVRREHADGPDLSRRRSPKLGSLVDAFDDLVGLASLLPDRNLSVELLGVTIEEIRVSRRRRPGFAVVDRRLDAVVDSVSIVLAADLWNLLPLGFPTTEPFTTADLARKLGRSLPFAQRVAYCLRLAGAVETVGKRGNSLIYEAQDDVVLMR</sequence>
<dbReference type="Proteomes" id="UP001216907">
    <property type="component" value="Unassembled WGS sequence"/>
</dbReference>
<comment type="caution">
    <text evidence="2">The sequence shown here is derived from an EMBL/GenBank/DDBJ whole genome shotgun (WGS) entry which is preliminary data.</text>
</comment>
<dbReference type="InterPro" id="IPR058404">
    <property type="entry name" value="DUF8091"/>
</dbReference>
<protein>
    <recommendedName>
        <fullName evidence="1">DUF8091 domain-containing protein</fullName>
    </recommendedName>
</protein>
<dbReference type="Pfam" id="PF26351">
    <property type="entry name" value="DUF8091"/>
    <property type="match status" value="1"/>
</dbReference>
<dbReference type="EMBL" id="JARRAG010000002">
    <property type="protein sequence ID" value="MDG3005596.1"/>
    <property type="molecule type" value="Genomic_DNA"/>
</dbReference>
<reference evidence="2 3" key="1">
    <citation type="submission" date="2023-03" db="EMBL/GenBank/DDBJ databases">
        <title>Paludisphaera mucosa sp. nov. a novel planctomycete from northern fen.</title>
        <authorList>
            <person name="Ivanova A."/>
        </authorList>
    </citation>
    <scope>NUCLEOTIDE SEQUENCE [LARGE SCALE GENOMIC DNA]</scope>
    <source>
        <strain evidence="2 3">Pla2</strain>
    </source>
</reference>
<feature type="domain" description="DUF8091" evidence="1">
    <location>
        <begin position="3"/>
        <end position="154"/>
    </location>
</feature>
<evidence type="ECO:0000313" key="3">
    <source>
        <dbReference type="Proteomes" id="UP001216907"/>
    </source>
</evidence>
<dbReference type="RefSeq" id="WP_277861927.1">
    <property type="nucleotide sequence ID" value="NZ_JARRAG010000002.1"/>
</dbReference>
<evidence type="ECO:0000259" key="1">
    <source>
        <dbReference type="Pfam" id="PF26351"/>
    </source>
</evidence>
<organism evidence="2 3">
    <name type="scientific">Paludisphaera mucosa</name>
    <dbReference type="NCBI Taxonomy" id="3030827"/>
    <lineage>
        <taxon>Bacteria</taxon>
        <taxon>Pseudomonadati</taxon>
        <taxon>Planctomycetota</taxon>
        <taxon>Planctomycetia</taxon>
        <taxon>Isosphaerales</taxon>
        <taxon>Isosphaeraceae</taxon>
        <taxon>Paludisphaera</taxon>
    </lineage>
</organism>
<accession>A0ABT6FDF2</accession>
<proteinExistence type="predicted"/>
<evidence type="ECO:0000313" key="2">
    <source>
        <dbReference type="EMBL" id="MDG3005596.1"/>
    </source>
</evidence>
<gene>
    <name evidence="2" type="ORF">PZE19_17550</name>
</gene>
<keyword evidence="3" id="KW-1185">Reference proteome</keyword>